<reference evidence="2 3" key="1">
    <citation type="submission" date="2021-06" db="EMBL/GenBank/DDBJ databases">
        <authorList>
            <person name="Kallberg Y."/>
            <person name="Tangrot J."/>
            <person name="Rosling A."/>
        </authorList>
    </citation>
    <scope>NUCLEOTIDE SEQUENCE [LARGE SCALE GENOMIC DNA]</scope>
    <source>
        <strain evidence="2 3">120-4 pot B 10/14</strain>
    </source>
</reference>
<evidence type="ECO:0000256" key="1">
    <source>
        <dbReference type="SAM" id="MobiDB-lite"/>
    </source>
</evidence>
<dbReference type="Proteomes" id="UP000789901">
    <property type="component" value="Unassembled WGS sequence"/>
</dbReference>
<gene>
    <name evidence="2" type="ORF">GMARGA_LOCUS10108</name>
</gene>
<organism evidence="2 3">
    <name type="scientific">Gigaspora margarita</name>
    <dbReference type="NCBI Taxonomy" id="4874"/>
    <lineage>
        <taxon>Eukaryota</taxon>
        <taxon>Fungi</taxon>
        <taxon>Fungi incertae sedis</taxon>
        <taxon>Mucoromycota</taxon>
        <taxon>Glomeromycotina</taxon>
        <taxon>Glomeromycetes</taxon>
        <taxon>Diversisporales</taxon>
        <taxon>Gigasporaceae</taxon>
        <taxon>Gigaspora</taxon>
    </lineage>
</organism>
<proteinExistence type="predicted"/>
<accession>A0ABN7UU94</accession>
<dbReference type="EMBL" id="CAJVQB010005576">
    <property type="protein sequence ID" value="CAG8665178.1"/>
    <property type="molecule type" value="Genomic_DNA"/>
</dbReference>
<evidence type="ECO:0000313" key="3">
    <source>
        <dbReference type="Proteomes" id="UP000789901"/>
    </source>
</evidence>
<comment type="caution">
    <text evidence="2">The sequence shown here is derived from an EMBL/GenBank/DDBJ whole genome shotgun (WGS) entry which is preliminary data.</text>
</comment>
<sequence length="66" mass="7769">MLKKALTNFQKKQLQTIKEIAYETLKKASTKCQRKYSKNIKKAPAKYQKNHLQNIKNKLPTNPTKH</sequence>
<feature type="compositionally biased region" description="Polar residues" evidence="1">
    <location>
        <begin position="50"/>
        <end position="66"/>
    </location>
</feature>
<feature type="region of interest" description="Disordered" evidence="1">
    <location>
        <begin position="42"/>
        <end position="66"/>
    </location>
</feature>
<name>A0ABN7UU94_GIGMA</name>
<evidence type="ECO:0000313" key="2">
    <source>
        <dbReference type="EMBL" id="CAG8665178.1"/>
    </source>
</evidence>
<keyword evidence="3" id="KW-1185">Reference proteome</keyword>
<protein>
    <submittedName>
        <fullName evidence="2">42530_t:CDS:1</fullName>
    </submittedName>
</protein>